<evidence type="ECO:0000256" key="4">
    <source>
        <dbReference type="ARBA" id="ARBA00023136"/>
    </source>
</evidence>
<evidence type="ECO:0000256" key="6">
    <source>
        <dbReference type="SAM" id="Phobius"/>
    </source>
</evidence>
<evidence type="ECO:0000256" key="3">
    <source>
        <dbReference type="ARBA" id="ARBA00022989"/>
    </source>
</evidence>
<evidence type="ECO:0000256" key="1">
    <source>
        <dbReference type="ARBA" id="ARBA00004167"/>
    </source>
</evidence>
<keyword evidence="3 6" id="KW-1133">Transmembrane helix</keyword>
<comment type="subcellular location">
    <subcellularLocation>
        <location evidence="1">Membrane</location>
        <topology evidence="1">Single-pass membrane protein</topology>
    </subcellularLocation>
</comment>
<feature type="domain" description="Translocation and assembly module TamB C-terminal" evidence="7">
    <location>
        <begin position="1042"/>
        <end position="1485"/>
    </location>
</feature>
<organism evidence="8 9">
    <name type="scientific">Rhabdobacter roseus</name>
    <dbReference type="NCBI Taxonomy" id="1655419"/>
    <lineage>
        <taxon>Bacteria</taxon>
        <taxon>Pseudomonadati</taxon>
        <taxon>Bacteroidota</taxon>
        <taxon>Cytophagia</taxon>
        <taxon>Cytophagales</taxon>
        <taxon>Cytophagaceae</taxon>
        <taxon>Rhabdobacter</taxon>
    </lineage>
</organism>
<accession>A0A840TKK4</accession>
<dbReference type="PANTHER" id="PTHR36985:SF1">
    <property type="entry name" value="TRANSLOCATION AND ASSEMBLY MODULE SUBUNIT TAMB"/>
    <property type="match status" value="1"/>
</dbReference>
<evidence type="ECO:0000313" key="9">
    <source>
        <dbReference type="Proteomes" id="UP000557307"/>
    </source>
</evidence>
<dbReference type="RefSeq" id="WP_184173996.1">
    <property type="nucleotide sequence ID" value="NZ_JACHGF010000003.1"/>
</dbReference>
<gene>
    <name evidence="8" type="ORF">HNQ92_002164</name>
</gene>
<dbReference type="EMBL" id="JACHGF010000003">
    <property type="protein sequence ID" value="MBB5284021.1"/>
    <property type="molecule type" value="Genomic_DNA"/>
</dbReference>
<feature type="transmembrane region" description="Helical" evidence="6">
    <location>
        <begin position="12"/>
        <end position="32"/>
    </location>
</feature>
<dbReference type="GO" id="GO:0005886">
    <property type="term" value="C:plasma membrane"/>
    <property type="evidence" value="ECO:0007669"/>
    <property type="project" value="InterPro"/>
</dbReference>
<dbReference type="InterPro" id="IPR008023">
    <property type="entry name" value="DUF748"/>
</dbReference>
<dbReference type="Pfam" id="PF05359">
    <property type="entry name" value="DUF748"/>
    <property type="match status" value="1"/>
</dbReference>
<name>A0A840TKK4_9BACT</name>
<dbReference type="PANTHER" id="PTHR36985">
    <property type="entry name" value="TRANSLOCATION AND ASSEMBLY MODULE SUBUNIT TAMB"/>
    <property type="match status" value="1"/>
</dbReference>
<evidence type="ECO:0000256" key="2">
    <source>
        <dbReference type="ARBA" id="ARBA00022692"/>
    </source>
</evidence>
<feature type="compositionally biased region" description="Basic and acidic residues" evidence="5">
    <location>
        <begin position="1520"/>
        <end position="1530"/>
    </location>
</feature>
<reference evidence="8 9" key="1">
    <citation type="submission" date="2020-08" db="EMBL/GenBank/DDBJ databases">
        <title>Genomic Encyclopedia of Type Strains, Phase IV (KMG-IV): sequencing the most valuable type-strain genomes for metagenomic binning, comparative biology and taxonomic classification.</title>
        <authorList>
            <person name="Goeker M."/>
        </authorList>
    </citation>
    <scope>NUCLEOTIDE SEQUENCE [LARGE SCALE GENOMIC DNA]</scope>
    <source>
        <strain evidence="8 9">DSM 105074</strain>
    </source>
</reference>
<dbReference type="GO" id="GO:0009306">
    <property type="term" value="P:protein secretion"/>
    <property type="evidence" value="ECO:0007669"/>
    <property type="project" value="InterPro"/>
</dbReference>
<sequence length="1530" mass="171605">MVNYLRAIGNGLMVLMIFLLLTLGIVTIAFQFPSVQTWLVHKVTLKVSKAVGYPIEIQKISIKWFDVVSLQGVSIKDTQQRQMIDVGRIDVNLNVWNILENSSREIRLDEVTLYQPDVRLIKNPQTGDLNMDEFIARIQQLTQGDTTNSIPDQNIPFKISRASLVEGTFHYDDPREPRIRDATVFDYNHFQLNKIAANLEDFLLLGDTIRFQAQKLTTIDQQTALKVHRLDTRFLYCVKKIELAELSAQIGQSFIGNYVSFNYDRPSALGEFNSQVRMKGRVANSRVHSADLGLFAPYLLTLNETWRISGDFDGIVHDFRVARTRLSFGENSLLVGDFGFRGLPDTDKMVMDFRLDPSQVQTTDLVQYYPETDLHETFQKFGLVKMAGTFQGDTRDFTLASKVSTDIGDVTTDLVFRIRDSPNSTYKGQLRTTDFDLGVLLDDPETWQKIDFSGKVDGRGFDLTSASTNLIATVSRVGFNRYDYRNIALRGNLQKAYFNGQVSSLDSNLIVNLDGEFDLSGANNFFDVQGIIERANLDVLGFAKEPLSLRTQLDVQLAGNTVDELVGRAQFLNTYLLTAKNKRNLVMDTLQLTSVQEGEQRTIQLASEFLTARAKGNFVLTEAVADLNQLMTEYQLYFFGNVADRTQYYAQKASPPVKERYEINYAVDARNLQQFLAFLYPEGYLSPGTHLEGTFRMDNTALLTLNAKADTLRIGTNEFVTAELDITTSKFVNSSEVLASALITSSRQQISVLAPTERLEVEAVWDEDHINFNSALRQVNSTNRARLNGDIRFLDTGLAIRLQNSRLNLLDEMWQVNPNNLISINGPLVNFNNLTLQSANQRLSLNGSVSKDSTQNLLFEARNFRLATLNPVLDTKLGGILDGAVKLSDDLHYAELSANFSVEGLSYGKYELGNFEGTGEWDQLTEQYYVDAHLDKNLRRAFSLSGYYNPKRKENALNLKAIFNNTDLKVLEPFSEGLLSDVSGQAQGTVLVKGTLENPILSGEVAVQRGRMKFDYLQSVFTFNDKVYFSESEITAKNMLLTDQDGNTATLRGGVYHDSFRYFTLGFNADLRNFKILNTTDKDNDLFYGTAYVTGQVGVSGPIDNLSIEASVTSNRGTRIYIPLDGATEVATQDYIQFVSQLPKEDSTRLAGDPPKTNGEYGDIKMDFNFNITPDAYCEIQLDRQAGDIIKAYGSGRLNMKIDTKGAFTMAGTYEIVRGDYTFTFQNALNKKFDIKPASRITWSGDPYQALLDVKAGYTQLTSLDGGVLPISTTSGSGNLLSRRYPVEVIISLTDRLMTPQIGYELVVKEYPASAEYRSAVAAFENRLRSDEQELSRQVSSLILFNQLLSPQEVFLAQPNQSQLFIGSSISELVSNQISRWASALNENLEVGVAGLSLDQNALTNLQLRFSYRFLNDRFRITRDGRFTYGPNQYDATSLLGEWTLEYWLTQGGSVRLKAYNRNVQNALLLSNTLTTGGVSMQFTHSFNRLRVLPRSGVEVPSAPDSVEVDSAASTSKFSLRQEKKVPENK</sequence>
<protein>
    <recommendedName>
        <fullName evidence="7">Translocation and assembly module TamB C-terminal domain-containing protein</fullName>
    </recommendedName>
</protein>
<evidence type="ECO:0000313" key="8">
    <source>
        <dbReference type="EMBL" id="MBB5284021.1"/>
    </source>
</evidence>
<comment type="caution">
    <text evidence="8">The sequence shown here is derived from an EMBL/GenBank/DDBJ whole genome shotgun (WGS) entry which is preliminary data.</text>
</comment>
<keyword evidence="4 6" id="KW-0472">Membrane</keyword>
<evidence type="ECO:0000256" key="5">
    <source>
        <dbReference type="SAM" id="MobiDB-lite"/>
    </source>
</evidence>
<keyword evidence="2 6" id="KW-0812">Transmembrane</keyword>
<evidence type="ECO:0000259" key="7">
    <source>
        <dbReference type="Pfam" id="PF04357"/>
    </source>
</evidence>
<dbReference type="Pfam" id="PF04357">
    <property type="entry name" value="TamB"/>
    <property type="match status" value="1"/>
</dbReference>
<dbReference type="InterPro" id="IPR007452">
    <property type="entry name" value="TamB_C"/>
</dbReference>
<proteinExistence type="predicted"/>
<dbReference type="Proteomes" id="UP000557307">
    <property type="component" value="Unassembled WGS sequence"/>
</dbReference>
<feature type="region of interest" description="Disordered" evidence="5">
    <location>
        <begin position="1499"/>
        <end position="1530"/>
    </location>
</feature>
<keyword evidence="9" id="KW-1185">Reference proteome</keyword>